<evidence type="ECO:0000313" key="2">
    <source>
        <dbReference type="EMBL" id="GCB70214.1"/>
    </source>
</evidence>
<organism evidence="2 3">
    <name type="scientific">Scyliorhinus torazame</name>
    <name type="common">Cloudy catshark</name>
    <name type="synonym">Catulus torazame</name>
    <dbReference type="NCBI Taxonomy" id="75743"/>
    <lineage>
        <taxon>Eukaryota</taxon>
        <taxon>Metazoa</taxon>
        <taxon>Chordata</taxon>
        <taxon>Craniata</taxon>
        <taxon>Vertebrata</taxon>
        <taxon>Chondrichthyes</taxon>
        <taxon>Elasmobranchii</taxon>
        <taxon>Galeomorphii</taxon>
        <taxon>Galeoidea</taxon>
        <taxon>Carcharhiniformes</taxon>
        <taxon>Scyliorhinidae</taxon>
        <taxon>Scyliorhinus</taxon>
    </lineage>
</organism>
<accession>A0A401PAR9</accession>
<keyword evidence="3" id="KW-1185">Reference proteome</keyword>
<dbReference type="STRING" id="75743.A0A401PAR9"/>
<dbReference type="InterPro" id="IPR002156">
    <property type="entry name" value="RNaseH_domain"/>
</dbReference>
<proteinExistence type="predicted"/>
<dbReference type="AlphaFoldDB" id="A0A401PAR9"/>
<comment type="caution">
    <text evidence="2">The sequence shown here is derived from an EMBL/GenBank/DDBJ whole genome shotgun (WGS) entry which is preliminary data.</text>
</comment>
<dbReference type="EMBL" id="BFAA01006100">
    <property type="protein sequence ID" value="GCB70214.1"/>
    <property type="molecule type" value="Genomic_DNA"/>
</dbReference>
<evidence type="ECO:0000259" key="1">
    <source>
        <dbReference type="PROSITE" id="PS50879"/>
    </source>
</evidence>
<gene>
    <name evidence="2" type="ORF">scyTo_0012572</name>
</gene>
<dbReference type="GO" id="GO:0004523">
    <property type="term" value="F:RNA-DNA hybrid ribonuclease activity"/>
    <property type="evidence" value="ECO:0007669"/>
    <property type="project" value="InterPro"/>
</dbReference>
<sequence length="125" mass="13851">MNLEEDRIKDTPLATAEETFYVDGSHKYVDGRPRTGNGALETVESGRIDGGLSVQMAELVALTKAPELSENKTVNIYTDSSIVKLCCAKLMGQVQPVAPMQNKDVYDELLPQRPLRRACPPYKRP</sequence>
<dbReference type="Gene3D" id="3.30.420.10">
    <property type="entry name" value="Ribonuclease H-like superfamily/Ribonuclease H"/>
    <property type="match status" value="1"/>
</dbReference>
<feature type="domain" description="RNase H type-1" evidence="1">
    <location>
        <begin position="14"/>
        <end position="125"/>
    </location>
</feature>
<evidence type="ECO:0000313" key="3">
    <source>
        <dbReference type="Proteomes" id="UP000288216"/>
    </source>
</evidence>
<protein>
    <recommendedName>
        <fullName evidence="1">RNase H type-1 domain-containing protein</fullName>
    </recommendedName>
</protein>
<dbReference type="OrthoDB" id="8947436at2759"/>
<dbReference type="InterPro" id="IPR012337">
    <property type="entry name" value="RNaseH-like_sf"/>
</dbReference>
<dbReference type="Proteomes" id="UP000288216">
    <property type="component" value="Unassembled WGS sequence"/>
</dbReference>
<dbReference type="PROSITE" id="PS50879">
    <property type="entry name" value="RNASE_H_1"/>
    <property type="match status" value="1"/>
</dbReference>
<dbReference type="GO" id="GO:0003676">
    <property type="term" value="F:nucleic acid binding"/>
    <property type="evidence" value="ECO:0007669"/>
    <property type="project" value="InterPro"/>
</dbReference>
<name>A0A401PAR9_SCYTO</name>
<dbReference type="Pfam" id="PF00075">
    <property type="entry name" value="RNase_H"/>
    <property type="match status" value="1"/>
</dbReference>
<dbReference type="InterPro" id="IPR036397">
    <property type="entry name" value="RNaseH_sf"/>
</dbReference>
<dbReference type="SUPFAM" id="SSF53098">
    <property type="entry name" value="Ribonuclease H-like"/>
    <property type="match status" value="1"/>
</dbReference>
<reference evidence="2 3" key="1">
    <citation type="journal article" date="2018" name="Nat. Ecol. Evol.">
        <title>Shark genomes provide insights into elasmobranch evolution and the origin of vertebrates.</title>
        <authorList>
            <person name="Hara Y"/>
            <person name="Yamaguchi K"/>
            <person name="Onimaru K"/>
            <person name="Kadota M"/>
            <person name="Koyanagi M"/>
            <person name="Keeley SD"/>
            <person name="Tatsumi K"/>
            <person name="Tanaka K"/>
            <person name="Motone F"/>
            <person name="Kageyama Y"/>
            <person name="Nozu R"/>
            <person name="Adachi N"/>
            <person name="Nishimura O"/>
            <person name="Nakagawa R"/>
            <person name="Tanegashima C"/>
            <person name="Kiyatake I"/>
            <person name="Matsumoto R"/>
            <person name="Murakumo K"/>
            <person name="Nishida K"/>
            <person name="Terakita A"/>
            <person name="Kuratani S"/>
            <person name="Sato K"/>
            <person name="Hyodo S Kuraku.S."/>
        </authorList>
    </citation>
    <scope>NUCLEOTIDE SEQUENCE [LARGE SCALE GENOMIC DNA]</scope>
</reference>